<accession>A0A1I3L5Q6</accession>
<dbReference type="AlphaFoldDB" id="A0A1I3L5Q6"/>
<name>A0A1I3L5Q6_9EURY</name>
<evidence type="ECO:0000313" key="3">
    <source>
        <dbReference type="Proteomes" id="UP000182829"/>
    </source>
</evidence>
<dbReference type="Proteomes" id="UP000182829">
    <property type="component" value="Unassembled WGS sequence"/>
</dbReference>
<protein>
    <submittedName>
        <fullName evidence="2">Uncharacterized protein</fullName>
    </submittedName>
</protein>
<gene>
    <name evidence="2" type="ORF">SAMN05443661_10611</name>
</gene>
<dbReference type="OMA" id="VHANGWL"/>
<evidence type="ECO:0000256" key="1">
    <source>
        <dbReference type="SAM" id="MobiDB-lite"/>
    </source>
</evidence>
<feature type="region of interest" description="Disordered" evidence="1">
    <location>
        <begin position="72"/>
        <end position="110"/>
    </location>
</feature>
<organism evidence="2 3">
    <name type="scientific">Natronobacterium gregoryi</name>
    <dbReference type="NCBI Taxonomy" id="44930"/>
    <lineage>
        <taxon>Archaea</taxon>
        <taxon>Methanobacteriati</taxon>
        <taxon>Methanobacteriota</taxon>
        <taxon>Stenosarchaea group</taxon>
        <taxon>Halobacteria</taxon>
        <taxon>Halobacteriales</taxon>
        <taxon>Natrialbaceae</taxon>
        <taxon>Natronobacterium</taxon>
    </lineage>
</organism>
<dbReference type="EMBL" id="FORO01000006">
    <property type="protein sequence ID" value="SFI80051.1"/>
    <property type="molecule type" value="Genomic_DNA"/>
</dbReference>
<sequence>MAPISRGSIFEGELVPDDLDPITRAYRNVVIYTDADSEDVLYEGPIIVHPNGWLELEGNRLLSPNAVHHVDIYDDETESNRSEDGNDADGDDRRRDGSRDDDRTNRFSPR</sequence>
<proteinExistence type="predicted"/>
<feature type="compositionally biased region" description="Basic and acidic residues" evidence="1">
    <location>
        <begin position="72"/>
        <end position="84"/>
    </location>
</feature>
<dbReference type="InterPro" id="IPR058967">
    <property type="entry name" value="Hfq-like"/>
</dbReference>
<dbReference type="Pfam" id="PF26264">
    <property type="entry name" value="Halo_Hfq_like"/>
    <property type="match status" value="1"/>
</dbReference>
<dbReference type="OrthoDB" id="204633at2157"/>
<dbReference type="GeneID" id="14207539"/>
<dbReference type="RefSeq" id="WP_005580222.1">
    <property type="nucleotide sequence ID" value="NZ_FORO01000006.1"/>
</dbReference>
<evidence type="ECO:0000313" key="2">
    <source>
        <dbReference type="EMBL" id="SFI80051.1"/>
    </source>
</evidence>
<reference evidence="2 3" key="1">
    <citation type="submission" date="2016-10" db="EMBL/GenBank/DDBJ databases">
        <authorList>
            <person name="de Groot N.N."/>
        </authorList>
    </citation>
    <scope>NUCLEOTIDE SEQUENCE [LARGE SCALE GENOMIC DNA]</scope>
    <source>
        <strain evidence="2 3">SP2</strain>
    </source>
</reference>
<feature type="compositionally biased region" description="Basic and acidic residues" evidence="1">
    <location>
        <begin position="91"/>
        <end position="110"/>
    </location>
</feature>